<protein>
    <recommendedName>
        <fullName evidence="1">UPF0261 domain-containing protein</fullName>
    </recommendedName>
</protein>
<evidence type="ECO:0000259" key="1">
    <source>
        <dbReference type="Pfam" id="PF06792"/>
    </source>
</evidence>
<keyword evidence="3" id="KW-1185">Reference proteome</keyword>
<proteinExistence type="predicted"/>
<dbReference type="EMBL" id="LJGU01000089">
    <property type="protein sequence ID" value="OEV06034.1"/>
    <property type="molecule type" value="Genomic_DNA"/>
</dbReference>
<reference evidence="2 3" key="1">
    <citation type="journal article" date="2016" name="Front. Microbiol.">
        <title>Comparative Genomics Analysis of Streptomyces Species Reveals Their Adaptation to the Marine Environment and Their Diversity at the Genomic Level.</title>
        <authorList>
            <person name="Tian X."/>
            <person name="Zhang Z."/>
            <person name="Yang T."/>
            <person name="Chen M."/>
            <person name="Li J."/>
            <person name="Chen F."/>
            <person name="Yang J."/>
            <person name="Li W."/>
            <person name="Zhang B."/>
            <person name="Zhang Z."/>
            <person name="Wu J."/>
            <person name="Zhang C."/>
            <person name="Long L."/>
            <person name="Xiao J."/>
        </authorList>
    </citation>
    <scope>NUCLEOTIDE SEQUENCE [LARGE SCALE GENOMIC DNA]</scope>
    <source>
        <strain evidence="2 3">SCSIO 02100</strain>
    </source>
</reference>
<dbReference type="Pfam" id="PF06792">
    <property type="entry name" value="UPF0261"/>
    <property type="match status" value="1"/>
</dbReference>
<name>A0A1E7KQ62_9ACTN</name>
<dbReference type="InterPro" id="IPR044122">
    <property type="entry name" value="UPF0261_N"/>
</dbReference>
<dbReference type="AlphaFoldDB" id="A0A1E7KQ62"/>
<comment type="caution">
    <text evidence="2">The sequence shown here is derived from an EMBL/GenBank/DDBJ whole genome shotgun (WGS) entry which is preliminary data.</text>
</comment>
<organism evidence="2 3">
    <name type="scientific">Streptomyces oceani</name>
    <dbReference type="NCBI Taxonomy" id="1075402"/>
    <lineage>
        <taxon>Bacteria</taxon>
        <taxon>Bacillati</taxon>
        <taxon>Actinomycetota</taxon>
        <taxon>Actinomycetes</taxon>
        <taxon>Kitasatosporales</taxon>
        <taxon>Streptomycetaceae</taxon>
        <taxon>Streptomyces</taxon>
    </lineage>
</organism>
<gene>
    <name evidence="2" type="ORF">AN216_00750</name>
</gene>
<evidence type="ECO:0000313" key="2">
    <source>
        <dbReference type="EMBL" id="OEV06034.1"/>
    </source>
</evidence>
<accession>A0A1E7KQ62</accession>
<feature type="non-terminal residue" evidence="2">
    <location>
        <position position="63"/>
    </location>
</feature>
<feature type="domain" description="UPF0261" evidence="1">
    <location>
        <begin position="2"/>
        <end position="56"/>
    </location>
</feature>
<dbReference type="Proteomes" id="UP000176101">
    <property type="component" value="Unassembled WGS sequence"/>
</dbReference>
<dbReference type="STRING" id="1075402.AN216_00750"/>
<evidence type="ECO:0000313" key="3">
    <source>
        <dbReference type="Proteomes" id="UP000176101"/>
    </source>
</evidence>
<sequence length="63" mass="6347">MVLIGTLDTKHAEYAHLRTRLTDHGCSVLLIDAGVLGAPGITPDIGRDAVASAGGRPPAATVG</sequence>